<evidence type="ECO:0000256" key="6">
    <source>
        <dbReference type="RuleBase" id="RU369093"/>
    </source>
</evidence>
<keyword evidence="5 6" id="KW-0833">Ubl conjugation pathway</keyword>
<dbReference type="InterPro" id="IPR045210">
    <property type="entry name" value="RING-Ubox_PUB"/>
</dbReference>
<dbReference type="SMART" id="SM00185">
    <property type="entry name" value="ARM"/>
    <property type="match status" value="5"/>
</dbReference>
<dbReference type="PROSITE" id="PS51698">
    <property type="entry name" value="U_BOX"/>
    <property type="match status" value="2"/>
</dbReference>
<evidence type="ECO:0000256" key="3">
    <source>
        <dbReference type="ARBA" id="ARBA00022679"/>
    </source>
</evidence>
<accession>A0A4D6NAF1</accession>
<dbReference type="Proteomes" id="UP000501690">
    <property type="component" value="Linkage Group LG10"/>
</dbReference>
<proteinExistence type="predicted"/>
<sequence>MTEIEIPQFYACPISLQIMKDPVTTVTGITYDRESIEYWLLKAKDCTCPITKQPLPRNAEFLTPNHTLRRLIQAWCSANEANGVDQIPTPKSPLSNANVEKLVKDLEVSPRFQSAMEKLHNLAVENERNRRCMASAGVAEAMVHVITKSFTQGKTTSCVEEALRILRLLWSSANVVDNNHMKRLVCQNFDFLNSLTWVLQLQTKNNLKVINEALPILKLTIEAKDSTPLGNLGFEFFRVVVNVMKNRELSQQAVKSALHVLIETCPLGRNRTKIVEAGAVEELVELALENPEKNLTELVFILLAHLCSCADGRDQFLQHAAGIAVVSKRILRVSPTTDDRALHIFSLISKFSASNEVVQEMLRVGAVSKLCMVLQADCASHLKEKAREIEIPQFYACPISLQIMKDPVTTVTGITYDRESIEYWLLKAKDCTCPITKQPLPRNAEFLTPNHTLRRLIQAWCSANEANGVDQIPTPKSPLSNANVEKLVKDLEVSPRFQSAMEKLHNLAVENERNRRCMASAGVAEAMVHVITKSFTQGKTTSCVEEALRILRLLWSSANVVDNNHMKRLVCQNFDFLNSLTWVLQLQTKNNLKVINEALPILKLTIEAKDSTPLGNLGFEFFRVVVNVMKNRELSQQAVKSALHVLIETCPLGRNRTKIVEAGAVEELVELALENPEKNLTELVFILLAHLCSCADGRDQFLQHAAGIAVVSKRILRVSPTTDDRALHIFSLISKFSASNEVVQEMLRVGAVSKLCMVLQADCASHLKEKARGVLRLHSKTWNNSPCIQVYLLTRFRR</sequence>
<evidence type="ECO:0000313" key="9">
    <source>
        <dbReference type="Proteomes" id="UP000501690"/>
    </source>
</evidence>
<dbReference type="AlphaFoldDB" id="A0A4D6NAF1"/>
<evidence type="ECO:0000256" key="2">
    <source>
        <dbReference type="ARBA" id="ARBA00004906"/>
    </source>
</evidence>
<dbReference type="GO" id="GO:0061630">
    <property type="term" value="F:ubiquitin protein ligase activity"/>
    <property type="evidence" value="ECO:0007669"/>
    <property type="project" value="UniProtKB-UniRule"/>
</dbReference>
<feature type="domain" description="U-box" evidence="7">
    <location>
        <begin position="390"/>
        <end position="467"/>
    </location>
</feature>
<feature type="domain" description="U-box" evidence="7">
    <location>
        <begin position="5"/>
        <end position="82"/>
    </location>
</feature>
<dbReference type="EC" id="2.3.2.27" evidence="6"/>
<keyword evidence="9" id="KW-1185">Reference proteome</keyword>
<dbReference type="SMART" id="SM00504">
    <property type="entry name" value="Ubox"/>
    <property type="match status" value="2"/>
</dbReference>
<dbReference type="Gene3D" id="3.30.40.10">
    <property type="entry name" value="Zinc/RING finger domain, C3HC4 (zinc finger)"/>
    <property type="match status" value="2"/>
</dbReference>
<dbReference type="CDD" id="cd16664">
    <property type="entry name" value="RING-Ubox_PUB"/>
    <property type="match status" value="2"/>
</dbReference>
<dbReference type="Gene3D" id="1.25.10.10">
    <property type="entry name" value="Leucine-rich Repeat Variant"/>
    <property type="match status" value="2"/>
</dbReference>
<dbReference type="InterPro" id="IPR013083">
    <property type="entry name" value="Znf_RING/FYVE/PHD"/>
</dbReference>
<evidence type="ECO:0000256" key="4">
    <source>
        <dbReference type="ARBA" id="ARBA00022737"/>
    </source>
</evidence>
<dbReference type="EMBL" id="CP039354">
    <property type="protein sequence ID" value="QCE09509.1"/>
    <property type="molecule type" value="Genomic_DNA"/>
</dbReference>
<evidence type="ECO:0000313" key="8">
    <source>
        <dbReference type="EMBL" id="QCE09509.1"/>
    </source>
</evidence>
<dbReference type="InterPro" id="IPR003613">
    <property type="entry name" value="Ubox_domain"/>
</dbReference>
<keyword evidence="3 6" id="KW-0808">Transferase</keyword>
<protein>
    <recommendedName>
        <fullName evidence="6 7">U-box domain-containing protein</fullName>
        <ecNumber evidence="6">2.3.2.27</ecNumber>
    </recommendedName>
    <alternativeName>
        <fullName evidence="6">RING-type E3 ubiquitin transferase PUB</fullName>
    </alternativeName>
</protein>
<dbReference type="GO" id="GO:0016567">
    <property type="term" value="P:protein ubiquitination"/>
    <property type="evidence" value="ECO:0007669"/>
    <property type="project" value="UniProtKB-UniRule"/>
</dbReference>
<dbReference type="Pfam" id="PF25598">
    <property type="entry name" value="ARM_PUB"/>
    <property type="match status" value="2"/>
</dbReference>
<comment type="catalytic activity">
    <reaction evidence="1 6">
        <text>S-ubiquitinyl-[E2 ubiquitin-conjugating enzyme]-L-cysteine + [acceptor protein]-L-lysine = [E2 ubiquitin-conjugating enzyme]-L-cysteine + N(6)-ubiquitinyl-[acceptor protein]-L-lysine.</text>
        <dbReference type="EC" id="2.3.2.27"/>
    </reaction>
</comment>
<dbReference type="InterPro" id="IPR011989">
    <property type="entry name" value="ARM-like"/>
</dbReference>
<dbReference type="InterPro" id="IPR045185">
    <property type="entry name" value="PUB22/23/24-like"/>
</dbReference>
<comment type="function">
    <text evidence="6">Functions as an E3 ubiquitin ligase.</text>
</comment>
<dbReference type="Pfam" id="PF04564">
    <property type="entry name" value="U-box"/>
    <property type="match status" value="2"/>
</dbReference>
<keyword evidence="4" id="KW-0677">Repeat</keyword>
<evidence type="ECO:0000259" key="7">
    <source>
        <dbReference type="PROSITE" id="PS51698"/>
    </source>
</evidence>
<dbReference type="InterPro" id="IPR000225">
    <property type="entry name" value="Armadillo"/>
</dbReference>
<dbReference type="SUPFAM" id="SSF48371">
    <property type="entry name" value="ARM repeat"/>
    <property type="match status" value="1"/>
</dbReference>
<organism evidence="8 9">
    <name type="scientific">Vigna unguiculata</name>
    <name type="common">Cowpea</name>
    <dbReference type="NCBI Taxonomy" id="3917"/>
    <lineage>
        <taxon>Eukaryota</taxon>
        <taxon>Viridiplantae</taxon>
        <taxon>Streptophyta</taxon>
        <taxon>Embryophyta</taxon>
        <taxon>Tracheophyta</taxon>
        <taxon>Spermatophyta</taxon>
        <taxon>Magnoliopsida</taxon>
        <taxon>eudicotyledons</taxon>
        <taxon>Gunneridae</taxon>
        <taxon>Pentapetalae</taxon>
        <taxon>rosids</taxon>
        <taxon>fabids</taxon>
        <taxon>Fabales</taxon>
        <taxon>Fabaceae</taxon>
        <taxon>Papilionoideae</taxon>
        <taxon>50 kb inversion clade</taxon>
        <taxon>NPAAA clade</taxon>
        <taxon>indigoferoid/millettioid clade</taxon>
        <taxon>Phaseoleae</taxon>
        <taxon>Vigna</taxon>
    </lineage>
</organism>
<evidence type="ECO:0000256" key="1">
    <source>
        <dbReference type="ARBA" id="ARBA00000900"/>
    </source>
</evidence>
<dbReference type="PANTHER" id="PTHR22849:SF128">
    <property type="entry name" value="U-BOX DOMAIN-CONTAINING PROTEIN"/>
    <property type="match status" value="1"/>
</dbReference>
<gene>
    <name evidence="8" type="ORF">DEO72_LG10g729</name>
</gene>
<evidence type="ECO:0000256" key="5">
    <source>
        <dbReference type="ARBA" id="ARBA00022786"/>
    </source>
</evidence>
<dbReference type="PANTHER" id="PTHR22849">
    <property type="entry name" value="WDSAM1 PROTEIN"/>
    <property type="match status" value="1"/>
</dbReference>
<reference evidence="8 9" key="1">
    <citation type="submission" date="2019-04" db="EMBL/GenBank/DDBJ databases">
        <title>An improved genome assembly and genetic linkage map for asparagus bean, Vigna unguiculata ssp. sesquipedialis.</title>
        <authorList>
            <person name="Xia Q."/>
            <person name="Zhang R."/>
            <person name="Dong Y."/>
        </authorList>
    </citation>
    <scope>NUCLEOTIDE SEQUENCE [LARGE SCALE GENOMIC DNA]</scope>
    <source>
        <tissue evidence="8">Leaf</tissue>
    </source>
</reference>
<comment type="pathway">
    <text evidence="2 6">Protein modification; protein ubiquitination.</text>
</comment>
<dbReference type="UniPathway" id="UPA00143"/>
<dbReference type="InterPro" id="IPR016024">
    <property type="entry name" value="ARM-type_fold"/>
</dbReference>
<dbReference type="InterPro" id="IPR058678">
    <property type="entry name" value="ARM_PUB"/>
</dbReference>
<name>A0A4D6NAF1_VIGUN</name>
<dbReference type="SUPFAM" id="SSF57850">
    <property type="entry name" value="RING/U-box"/>
    <property type="match status" value="2"/>
</dbReference>